<keyword evidence="3" id="KW-1185">Reference proteome</keyword>
<reference evidence="2 3" key="1">
    <citation type="journal article" date="2019" name="PLoS ONE">
        <title>Genomic analyses reveal an absence of contemporary introgressive admixture between fin whales and blue whales, despite known hybrids.</title>
        <authorList>
            <person name="Westbury M.V."/>
            <person name="Petersen B."/>
            <person name="Lorenzen E.D."/>
        </authorList>
    </citation>
    <scope>NUCLEOTIDE SEQUENCE [LARGE SCALE GENOMIC DNA]</scope>
    <source>
        <strain evidence="2">FinWhale-01</strain>
    </source>
</reference>
<name>A0A643CLQ6_BALPH</name>
<protein>
    <submittedName>
        <fullName evidence="2">Uncharacterized protein</fullName>
    </submittedName>
</protein>
<evidence type="ECO:0000256" key="1">
    <source>
        <dbReference type="SAM" id="MobiDB-lite"/>
    </source>
</evidence>
<sequence length="107" mass="10960">MLPWTPRQQGAGEEQVPEAQGPLAGSDPGQAWDSGEEALGEPRTPHRTVFSPGPEGLPGSERAAAALAAPRPGCQVVPRNPSSPLPTDDLGGGPIKDDPAGILEPKL</sequence>
<feature type="region of interest" description="Disordered" evidence="1">
    <location>
        <begin position="1"/>
        <end position="107"/>
    </location>
</feature>
<proteinExistence type="predicted"/>
<dbReference type="Proteomes" id="UP000437017">
    <property type="component" value="Unassembled WGS sequence"/>
</dbReference>
<accession>A0A643CLQ6</accession>
<feature type="compositionally biased region" description="Basic and acidic residues" evidence="1">
    <location>
        <begin position="95"/>
        <end position="107"/>
    </location>
</feature>
<gene>
    <name evidence="2" type="ORF">E2I00_005566</name>
</gene>
<evidence type="ECO:0000313" key="3">
    <source>
        <dbReference type="Proteomes" id="UP000437017"/>
    </source>
</evidence>
<dbReference type="AlphaFoldDB" id="A0A643CLQ6"/>
<comment type="caution">
    <text evidence="2">The sequence shown here is derived from an EMBL/GenBank/DDBJ whole genome shotgun (WGS) entry which is preliminary data.</text>
</comment>
<organism evidence="2 3">
    <name type="scientific">Balaenoptera physalus</name>
    <name type="common">Fin whale</name>
    <name type="synonym">Balaena physalus</name>
    <dbReference type="NCBI Taxonomy" id="9770"/>
    <lineage>
        <taxon>Eukaryota</taxon>
        <taxon>Metazoa</taxon>
        <taxon>Chordata</taxon>
        <taxon>Craniata</taxon>
        <taxon>Vertebrata</taxon>
        <taxon>Euteleostomi</taxon>
        <taxon>Mammalia</taxon>
        <taxon>Eutheria</taxon>
        <taxon>Laurasiatheria</taxon>
        <taxon>Artiodactyla</taxon>
        <taxon>Whippomorpha</taxon>
        <taxon>Cetacea</taxon>
        <taxon>Mysticeti</taxon>
        <taxon>Balaenopteridae</taxon>
        <taxon>Balaenoptera</taxon>
    </lineage>
</organism>
<dbReference type="EMBL" id="SGJD01000025">
    <property type="protein sequence ID" value="KAB0407568.1"/>
    <property type="molecule type" value="Genomic_DNA"/>
</dbReference>
<evidence type="ECO:0000313" key="2">
    <source>
        <dbReference type="EMBL" id="KAB0407568.1"/>
    </source>
</evidence>
<dbReference type="OrthoDB" id="9945911at2759"/>